<sequence length="285" mass="30258">MVFGRRDNYRRGDGEVQEIITDAVNSDPRRLEEESGRIGRSFIAAVDKAVHLQSGSIKAYVNWLRRQNPDATPAEIQEKMDRHFRTTVSGTGAGAGLAAAVPGIGLVTGAAAVAGESVVFLDLAAFYTVASAYLRGVDIDDPERRRAVVLVALTGTQGLAVVDSILGNGTGLTSASILSRFSGPTLTEANNILTRTALRSVTKRLRRAWLGKFLPLGIGAIAGTVANRKLASIVTDNIAASLGPIPPRFLEALPSTESSEEGKVKRASSPREFLSYVKGAISNRD</sequence>
<gene>
    <name evidence="1" type="ORF">G7Y29_04125</name>
</gene>
<proteinExistence type="predicted"/>
<keyword evidence="2" id="KW-1185">Reference proteome</keyword>
<protein>
    <recommendedName>
        <fullName evidence="3">EcsC family protein</fullName>
    </recommendedName>
</protein>
<evidence type="ECO:0000313" key="2">
    <source>
        <dbReference type="Proteomes" id="UP000594586"/>
    </source>
</evidence>
<accession>A0A7T0PGF1</accession>
<dbReference type="KEGG" id="cqn:G7Y29_04125"/>
<dbReference type="Proteomes" id="UP000594586">
    <property type="component" value="Chromosome"/>
</dbReference>
<reference evidence="1 2" key="1">
    <citation type="submission" date="2020-11" db="EMBL/GenBank/DDBJ databases">
        <title>Corynebacterium sp. MC1420.</title>
        <authorList>
            <person name="Zhou J."/>
        </authorList>
    </citation>
    <scope>NUCLEOTIDE SEQUENCE [LARGE SCALE GENOMIC DNA]</scope>
    <source>
        <strain evidence="1 2">MC1420</strain>
    </source>
</reference>
<name>A0A7T0PGF1_9CORY</name>
<dbReference type="EMBL" id="CP064955">
    <property type="protein sequence ID" value="QPK83982.1"/>
    <property type="molecule type" value="Genomic_DNA"/>
</dbReference>
<dbReference type="AlphaFoldDB" id="A0A7T0PGF1"/>
<dbReference type="RefSeq" id="WP_196820179.1">
    <property type="nucleotide sequence ID" value="NZ_CP064955.1"/>
</dbReference>
<evidence type="ECO:0008006" key="3">
    <source>
        <dbReference type="Google" id="ProtNLM"/>
    </source>
</evidence>
<organism evidence="1 2">
    <name type="scientific">Corynebacterium qintianiae</name>
    <dbReference type="NCBI Taxonomy" id="2709392"/>
    <lineage>
        <taxon>Bacteria</taxon>
        <taxon>Bacillati</taxon>
        <taxon>Actinomycetota</taxon>
        <taxon>Actinomycetes</taxon>
        <taxon>Mycobacteriales</taxon>
        <taxon>Corynebacteriaceae</taxon>
        <taxon>Corynebacterium</taxon>
    </lineage>
</organism>
<evidence type="ECO:0000313" key="1">
    <source>
        <dbReference type="EMBL" id="QPK83982.1"/>
    </source>
</evidence>